<dbReference type="EMBL" id="JAQIZT010000014">
    <property type="protein sequence ID" value="KAJ6973380.1"/>
    <property type="molecule type" value="Genomic_DNA"/>
</dbReference>
<proteinExistence type="predicted"/>
<gene>
    <name evidence="1" type="ORF">NC653_033649</name>
</gene>
<protein>
    <submittedName>
        <fullName evidence="1">Uncharacterized protein</fullName>
    </submittedName>
</protein>
<sequence length="53" mass="6087">MQQKKLERWVVVFQCAFVQKVKGDDAAKKIGDMGYGVSMCIDGKANFVQEFQW</sequence>
<evidence type="ECO:0000313" key="1">
    <source>
        <dbReference type="EMBL" id="KAJ6973380.1"/>
    </source>
</evidence>
<comment type="caution">
    <text evidence="1">The sequence shown here is derived from an EMBL/GenBank/DDBJ whole genome shotgun (WGS) entry which is preliminary data.</text>
</comment>
<dbReference type="Proteomes" id="UP001164929">
    <property type="component" value="Chromosome 14"/>
</dbReference>
<evidence type="ECO:0000313" key="2">
    <source>
        <dbReference type="Proteomes" id="UP001164929"/>
    </source>
</evidence>
<name>A0AAD6LU59_9ROSI</name>
<accession>A0AAD6LU59</accession>
<dbReference type="AlphaFoldDB" id="A0AAD6LU59"/>
<organism evidence="1 2">
    <name type="scientific">Populus alba x Populus x berolinensis</name>
    <dbReference type="NCBI Taxonomy" id="444605"/>
    <lineage>
        <taxon>Eukaryota</taxon>
        <taxon>Viridiplantae</taxon>
        <taxon>Streptophyta</taxon>
        <taxon>Embryophyta</taxon>
        <taxon>Tracheophyta</taxon>
        <taxon>Spermatophyta</taxon>
        <taxon>Magnoliopsida</taxon>
        <taxon>eudicotyledons</taxon>
        <taxon>Gunneridae</taxon>
        <taxon>Pentapetalae</taxon>
        <taxon>rosids</taxon>
        <taxon>fabids</taxon>
        <taxon>Malpighiales</taxon>
        <taxon>Salicaceae</taxon>
        <taxon>Saliceae</taxon>
        <taxon>Populus</taxon>
    </lineage>
</organism>
<reference evidence="1" key="1">
    <citation type="journal article" date="2023" name="Mol. Ecol. Resour.">
        <title>Chromosome-level genome assembly of a triploid poplar Populus alba 'Berolinensis'.</title>
        <authorList>
            <person name="Chen S."/>
            <person name="Yu Y."/>
            <person name="Wang X."/>
            <person name="Wang S."/>
            <person name="Zhang T."/>
            <person name="Zhou Y."/>
            <person name="He R."/>
            <person name="Meng N."/>
            <person name="Wang Y."/>
            <person name="Liu W."/>
            <person name="Liu Z."/>
            <person name="Liu J."/>
            <person name="Guo Q."/>
            <person name="Huang H."/>
            <person name="Sederoff R.R."/>
            <person name="Wang G."/>
            <person name="Qu G."/>
            <person name="Chen S."/>
        </authorList>
    </citation>
    <scope>NUCLEOTIDE SEQUENCE</scope>
    <source>
        <strain evidence="1">SC-2020</strain>
    </source>
</reference>
<keyword evidence="2" id="KW-1185">Reference proteome</keyword>